<dbReference type="Gene3D" id="3.40.50.620">
    <property type="entry name" value="HUPs"/>
    <property type="match status" value="1"/>
</dbReference>
<dbReference type="AlphaFoldDB" id="A0A6V8PK32"/>
<evidence type="ECO:0000313" key="2">
    <source>
        <dbReference type="Proteomes" id="UP000568877"/>
    </source>
</evidence>
<reference evidence="1 2" key="1">
    <citation type="journal article" date="2020" name="Front. Microbiol.">
        <title>Single-cell genomics of novel Actinobacteria with the Wood-Ljungdahl pathway discovered in a serpentinizing system.</title>
        <authorList>
            <person name="Merino N."/>
            <person name="Kawai M."/>
            <person name="Boyd E.S."/>
            <person name="Colman D.R."/>
            <person name="McGlynn S.E."/>
            <person name="Nealson K.H."/>
            <person name="Kurokawa K."/>
            <person name="Hongoh Y."/>
        </authorList>
    </citation>
    <scope>NUCLEOTIDE SEQUENCE [LARGE SCALE GENOMIC DNA]</scope>
    <source>
        <strain evidence="1 2">S42</strain>
    </source>
</reference>
<name>A0A6V8PK32_9ACTN</name>
<evidence type="ECO:0000313" key="1">
    <source>
        <dbReference type="EMBL" id="GFP32607.1"/>
    </source>
</evidence>
<dbReference type="Proteomes" id="UP000568877">
    <property type="component" value="Unassembled WGS sequence"/>
</dbReference>
<dbReference type="InterPro" id="IPR014729">
    <property type="entry name" value="Rossmann-like_a/b/a_fold"/>
</dbReference>
<dbReference type="SUPFAM" id="SSF52374">
    <property type="entry name" value="Nucleotidylyl transferase"/>
    <property type="match status" value="1"/>
</dbReference>
<keyword evidence="1" id="KW-0808">Transferase</keyword>
<dbReference type="EMBL" id="BLSA01000108">
    <property type="protein sequence ID" value="GFP32607.1"/>
    <property type="molecule type" value="Genomic_DNA"/>
</dbReference>
<proteinExistence type="predicted"/>
<dbReference type="GO" id="GO:0016779">
    <property type="term" value="F:nucleotidyltransferase activity"/>
    <property type="evidence" value="ECO:0007669"/>
    <property type="project" value="UniProtKB-KW"/>
</dbReference>
<sequence>IESLREMLMGKKEVDPKNNIIYDMEIPALAISSTDIRRRVREGRAITYLLPDGVMNYIYKMGLYKNSS</sequence>
<organism evidence="1 2">
    <name type="scientific">Candidatus Hakubella thermalkaliphila</name>
    <dbReference type="NCBI Taxonomy" id="2754717"/>
    <lineage>
        <taxon>Bacteria</taxon>
        <taxon>Bacillati</taxon>
        <taxon>Actinomycetota</taxon>
        <taxon>Actinomycetota incertae sedis</taxon>
        <taxon>Candidatus Hakubellales</taxon>
        <taxon>Candidatus Hakubellaceae</taxon>
        <taxon>Candidatus Hakubella</taxon>
    </lineage>
</organism>
<feature type="non-terminal residue" evidence="1">
    <location>
        <position position="1"/>
    </location>
</feature>
<gene>
    <name evidence="1" type="ORF">HKBW3S42_00911</name>
</gene>
<keyword evidence="1" id="KW-0548">Nucleotidyltransferase</keyword>
<protein>
    <submittedName>
        <fullName evidence="1">Nicotinate-nucleotide adenylyltransferase</fullName>
    </submittedName>
</protein>
<accession>A0A6V8PK32</accession>
<comment type="caution">
    <text evidence="1">The sequence shown here is derived from an EMBL/GenBank/DDBJ whole genome shotgun (WGS) entry which is preliminary data.</text>
</comment>